<dbReference type="Proteomes" id="UP001054889">
    <property type="component" value="Unassembled WGS sequence"/>
</dbReference>
<dbReference type="EMBL" id="BQKI01000018">
    <property type="protein sequence ID" value="GJN11265.1"/>
    <property type="molecule type" value="Genomic_DNA"/>
</dbReference>
<keyword evidence="4" id="KW-0378">Hydrolase</keyword>
<reference evidence="8" key="2">
    <citation type="submission" date="2021-12" db="EMBL/GenBank/DDBJ databases">
        <title>Resequencing data analysis of finger millet.</title>
        <authorList>
            <person name="Hatakeyama M."/>
            <person name="Aluri S."/>
            <person name="Balachadran M.T."/>
            <person name="Sivarajan S.R."/>
            <person name="Poveda L."/>
            <person name="Shimizu-Inatsugi R."/>
            <person name="Schlapbach R."/>
            <person name="Sreeman S.M."/>
            <person name="Shimizu K.K."/>
        </authorList>
    </citation>
    <scope>NUCLEOTIDE SEQUENCE</scope>
</reference>
<comment type="caution">
    <text evidence="8">The sequence shown here is derived from an EMBL/GenBank/DDBJ whole genome shotgun (WGS) entry which is preliminary data.</text>
</comment>
<dbReference type="GO" id="GO:0006508">
    <property type="term" value="P:proteolysis"/>
    <property type="evidence" value="ECO:0007669"/>
    <property type="project" value="UniProtKB-KW"/>
</dbReference>
<organism evidence="8 9">
    <name type="scientific">Eleusine coracana subsp. coracana</name>
    <dbReference type="NCBI Taxonomy" id="191504"/>
    <lineage>
        <taxon>Eukaryota</taxon>
        <taxon>Viridiplantae</taxon>
        <taxon>Streptophyta</taxon>
        <taxon>Embryophyta</taxon>
        <taxon>Tracheophyta</taxon>
        <taxon>Spermatophyta</taxon>
        <taxon>Magnoliopsida</taxon>
        <taxon>Liliopsida</taxon>
        <taxon>Poales</taxon>
        <taxon>Poaceae</taxon>
        <taxon>PACMAD clade</taxon>
        <taxon>Chloridoideae</taxon>
        <taxon>Cynodonteae</taxon>
        <taxon>Eleusininae</taxon>
        <taxon>Eleusine</taxon>
    </lineage>
</organism>
<dbReference type="Gene3D" id="3.50.30.30">
    <property type="match status" value="1"/>
</dbReference>
<dbReference type="InterPro" id="IPR000209">
    <property type="entry name" value="Peptidase_S8/S53_dom"/>
</dbReference>
<evidence type="ECO:0000256" key="1">
    <source>
        <dbReference type="ARBA" id="ARBA00011073"/>
    </source>
</evidence>
<dbReference type="InterPro" id="IPR045051">
    <property type="entry name" value="SBT"/>
</dbReference>
<dbReference type="PROSITE" id="PS00138">
    <property type="entry name" value="SUBTILASE_SER"/>
    <property type="match status" value="1"/>
</dbReference>
<dbReference type="SUPFAM" id="SSF52743">
    <property type="entry name" value="Subtilisin-like"/>
    <property type="match status" value="1"/>
</dbReference>
<dbReference type="Gene3D" id="3.40.50.200">
    <property type="entry name" value="Peptidase S8/S53 domain"/>
    <property type="match status" value="1"/>
</dbReference>
<evidence type="ECO:0000256" key="5">
    <source>
        <dbReference type="ARBA" id="ARBA00022825"/>
    </source>
</evidence>
<dbReference type="GO" id="GO:0004252">
    <property type="term" value="F:serine-type endopeptidase activity"/>
    <property type="evidence" value="ECO:0007669"/>
    <property type="project" value="InterPro"/>
</dbReference>
<keyword evidence="3" id="KW-0732">Signal</keyword>
<feature type="domain" description="Peptidase S8/S53" evidence="7">
    <location>
        <begin position="27"/>
        <end position="124"/>
    </location>
</feature>
<dbReference type="InterPro" id="IPR036852">
    <property type="entry name" value="Peptidase_S8/S53_dom_sf"/>
</dbReference>
<evidence type="ECO:0000313" key="9">
    <source>
        <dbReference type="Proteomes" id="UP001054889"/>
    </source>
</evidence>
<evidence type="ECO:0000313" key="8">
    <source>
        <dbReference type="EMBL" id="GJN11265.1"/>
    </source>
</evidence>
<evidence type="ECO:0000256" key="2">
    <source>
        <dbReference type="ARBA" id="ARBA00022670"/>
    </source>
</evidence>
<reference evidence="8" key="1">
    <citation type="journal article" date="2018" name="DNA Res.">
        <title>Multiple hybrid de novo genome assembly of finger millet, an orphan allotetraploid crop.</title>
        <authorList>
            <person name="Hatakeyama M."/>
            <person name="Aluri S."/>
            <person name="Balachadran M.T."/>
            <person name="Sivarajan S.R."/>
            <person name="Patrignani A."/>
            <person name="Gruter S."/>
            <person name="Poveda L."/>
            <person name="Shimizu-Inatsugi R."/>
            <person name="Baeten J."/>
            <person name="Francoijs K.J."/>
            <person name="Nataraja K.N."/>
            <person name="Reddy Y.A.N."/>
            <person name="Phadnis S."/>
            <person name="Ravikumar R.L."/>
            <person name="Schlapbach R."/>
            <person name="Sreeman S.M."/>
            <person name="Shimizu K.K."/>
        </authorList>
    </citation>
    <scope>NUCLEOTIDE SEQUENCE</scope>
</reference>
<dbReference type="PROSITE" id="PS51892">
    <property type="entry name" value="SUBTILASE"/>
    <property type="match status" value="1"/>
</dbReference>
<evidence type="ECO:0000259" key="7">
    <source>
        <dbReference type="Pfam" id="PF00082"/>
    </source>
</evidence>
<comment type="caution">
    <text evidence="6">Lacks conserved residue(s) required for the propagation of feature annotation.</text>
</comment>
<dbReference type="Pfam" id="PF00082">
    <property type="entry name" value="Peptidase_S8"/>
    <property type="match status" value="1"/>
</dbReference>
<accession>A0AAV5DM67</accession>
<dbReference type="AlphaFoldDB" id="A0AAV5DM67"/>
<keyword evidence="9" id="KW-1185">Reference proteome</keyword>
<dbReference type="PANTHER" id="PTHR10795">
    <property type="entry name" value="PROPROTEIN CONVERTASE SUBTILISIN/KEXIN"/>
    <property type="match status" value="1"/>
</dbReference>
<evidence type="ECO:0000256" key="3">
    <source>
        <dbReference type="ARBA" id="ARBA00022729"/>
    </source>
</evidence>
<keyword evidence="5" id="KW-0720">Serine protease</keyword>
<evidence type="ECO:0000256" key="6">
    <source>
        <dbReference type="PROSITE-ProRule" id="PRU01240"/>
    </source>
</evidence>
<proteinExistence type="inferred from homology"/>
<protein>
    <recommendedName>
        <fullName evidence="7">Peptidase S8/S53 domain-containing protein</fullName>
    </recommendedName>
</protein>
<keyword evidence="2" id="KW-0645">Protease</keyword>
<sequence>MLQAYMTSSPYPVACLSFSCETAIGENRAPMVASLSSRGPNPVVPELLKPDVIAPGMNIFGAWIGETTSLGNRRKDKYMIDSGTSMACPHVAGVAALIKKKHADWTPAMIRSALITTAATLDNTDRDILDDGFTGNGSQQVATPFATGAGHVRPQLALDPGLVYDAGARDYIDFLCSLNYTAENAPLRT</sequence>
<comment type="similarity">
    <text evidence="1 6">Belongs to the peptidase S8 family.</text>
</comment>
<evidence type="ECO:0000256" key="4">
    <source>
        <dbReference type="ARBA" id="ARBA00022801"/>
    </source>
</evidence>
<gene>
    <name evidence="8" type="primary">ga29443</name>
    <name evidence="8" type="ORF">PR202_ga29443</name>
</gene>
<dbReference type="InterPro" id="IPR023828">
    <property type="entry name" value="Peptidase_S8_Ser-AS"/>
</dbReference>
<name>A0AAV5DM67_ELECO</name>